<dbReference type="EMBL" id="LR796234">
    <property type="protein sequence ID" value="CAB4129562.1"/>
    <property type="molecule type" value="Genomic_DNA"/>
</dbReference>
<accession>A0A6J5L804</accession>
<protein>
    <submittedName>
        <fullName evidence="1">Uncharacterized protein</fullName>
    </submittedName>
</protein>
<gene>
    <name evidence="1" type="ORF">UFOVP118_91</name>
</gene>
<evidence type="ECO:0000313" key="1">
    <source>
        <dbReference type="EMBL" id="CAB4129562.1"/>
    </source>
</evidence>
<reference evidence="1" key="1">
    <citation type="submission" date="2020-04" db="EMBL/GenBank/DDBJ databases">
        <authorList>
            <person name="Chiriac C."/>
            <person name="Salcher M."/>
            <person name="Ghai R."/>
            <person name="Kavagutti S V."/>
        </authorList>
    </citation>
    <scope>NUCLEOTIDE SEQUENCE</scope>
</reference>
<sequence length="152" mass="15934">MHMNPIKTPLEMLYEQIGITPQHFAKGGPVLTPEQMQALLIFHGKTPPKFAGGGNVKKLAGKAFGPAVATAFAIPELADTYHELQNKDYGNAAGSATGAADTIASGLSIPYWLLSTLLGSSNVSAGTLDTPEEQPGVSGQLSQYLLNLGKKK</sequence>
<organism evidence="1">
    <name type="scientific">uncultured Caudovirales phage</name>
    <dbReference type="NCBI Taxonomy" id="2100421"/>
    <lineage>
        <taxon>Viruses</taxon>
        <taxon>Duplodnaviria</taxon>
        <taxon>Heunggongvirae</taxon>
        <taxon>Uroviricota</taxon>
        <taxon>Caudoviricetes</taxon>
        <taxon>Peduoviridae</taxon>
        <taxon>Maltschvirus</taxon>
        <taxon>Maltschvirus maltsch</taxon>
    </lineage>
</organism>
<name>A0A6J5L804_9CAUD</name>
<proteinExistence type="predicted"/>